<dbReference type="RefSeq" id="WP_379046296.1">
    <property type="nucleotide sequence ID" value="NZ_JBHULZ010000036.1"/>
</dbReference>
<accession>A0ABW5SDF5</accession>
<sequence length="62" mass="7354">STENSILFSIFELQRNKSCVFFRNEIIAKAVASNLNEKRKNKNITTYFNHFSCFLFDTKRND</sequence>
<protein>
    <submittedName>
        <fullName evidence="1">Uncharacterized protein</fullName>
    </submittedName>
</protein>
<feature type="non-terminal residue" evidence="1">
    <location>
        <position position="1"/>
    </location>
</feature>
<comment type="caution">
    <text evidence="1">The sequence shown here is derived from an EMBL/GenBank/DDBJ whole genome shotgun (WGS) entry which is preliminary data.</text>
</comment>
<organism evidence="1 2">
    <name type="scientific">Mesonia sediminis</name>
    <dbReference type="NCBI Taxonomy" id="1703946"/>
    <lineage>
        <taxon>Bacteria</taxon>
        <taxon>Pseudomonadati</taxon>
        <taxon>Bacteroidota</taxon>
        <taxon>Flavobacteriia</taxon>
        <taxon>Flavobacteriales</taxon>
        <taxon>Flavobacteriaceae</taxon>
        <taxon>Mesonia</taxon>
    </lineage>
</organism>
<reference evidence="2" key="1">
    <citation type="journal article" date="2019" name="Int. J. Syst. Evol. Microbiol.">
        <title>The Global Catalogue of Microorganisms (GCM) 10K type strain sequencing project: providing services to taxonomists for standard genome sequencing and annotation.</title>
        <authorList>
            <consortium name="The Broad Institute Genomics Platform"/>
            <consortium name="The Broad Institute Genome Sequencing Center for Infectious Disease"/>
            <person name="Wu L."/>
            <person name="Ma J."/>
        </authorList>
    </citation>
    <scope>NUCLEOTIDE SEQUENCE [LARGE SCALE GENOMIC DNA]</scope>
    <source>
        <strain evidence="2">KCTC 42255</strain>
    </source>
</reference>
<evidence type="ECO:0000313" key="2">
    <source>
        <dbReference type="Proteomes" id="UP001597357"/>
    </source>
</evidence>
<gene>
    <name evidence="1" type="ORF">ACFSQ0_07255</name>
</gene>
<keyword evidence="2" id="KW-1185">Reference proteome</keyword>
<dbReference type="Proteomes" id="UP001597357">
    <property type="component" value="Unassembled WGS sequence"/>
</dbReference>
<evidence type="ECO:0000313" key="1">
    <source>
        <dbReference type="EMBL" id="MFD2697786.1"/>
    </source>
</evidence>
<dbReference type="EMBL" id="JBHULZ010000036">
    <property type="protein sequence ID" value="MFD2697786.1"/>
    <property type="molecule type" value="Genomic_DNA"/>
</dbReference>
<proteinExistence type="predicted"/>
<name>A0ABW5SDF5_9FLAO</name>